<feature type="signal peptide" evidence="1">
    <location>
        <begin position="1"/>
        <end position="19"/>
    </location>
</feature>
<evidence type="ECO:0000313" key="2">
    <source>
        <dbReference type="EMBL" id="KAJ1211776.1"/>
    </source>
</evidence>
<keyword evidence="3" id="KW-1185">Reference proteome</keyword>
<evidence type="ECO:0000256" key="1">
    <source>
        <dbReference type="SAM" id="SignalP"/>
    </source>
</evidence>
<sequence>MRPAQIRVWWIAGHRMLQMQLYLLLLDTRLELPADSLVITKPILKHAASLDQGLVNSWIQNAPDAALPSTSRHSARTTLLAPWLSLNRSSSMRPARIRVWWIAGYRMLWMQLYLVLLDTRLELPADSLVITKRILKHLGSSDQGMVDSWIQNAPDAALPATSRHSARTTRWIPGYH</sequence>
<dbReference type="AlphaFoldDB" id="A0AAV7WFK2"/>
<gene>
    <name evidence="2" type="ORF">NDU88_007130</name>
</gene>
<organism evidence="2 3">
    <name type="scientific">Pleurodeles waltl</name>
    <name type="common">Iberian ribbed newt</name>
    <dbReference type="NCBI Taxonomy" id="8319"/>
    <lineage>
        <taxon>Eukaryota</taxon>
        <taxon>Metazoa</taxon>
        <taxon>Chordata</taxon>
        <taxon>Craniata</taxon>
        <taxon>Vertebrata</taxon>
        <taxon>Euteleostomi</taxon>
        <taxon>Amphibia</taxon>
        <taxon>Batrachia</taxon>
        <taxon>Caudata</taxon>
        <taxon>Salamandroidea</taxon>
        <taxon>Salamandridae</taxon>
        <taxon>Pleurodelinae</taxon>
        <taxon>Pleurodeles</taxon>
    </lineage>
</organism>
<protein>
    <submittedName>
        <fullName evidence="2">Uncharacterized protein</fullName>
    </submittedName>
</protein>
<comment type="caution">
    <text evidence="2">The sequence shown here is derived from an EMBL/GenBank/DDBJ whole genome shotgun (WGS) entry which is preliminary data.</text>
</comment>
<reference evidence="2" key="1">
    <citation type="journal article" date="2022" name="bioRxiv">
        <title>Sequencing and chromosome-scale assembly of the giantPleurodeles waltlgenome.</title>
        <authorList>
            <person name="Brown T."/>
            <person name="Elewa A."/>
            <person name="Iarovenko S."/>
            <person name="Subramanian E."/>
            <person name="Araus A.J."/>
            <person name="Petzold A."/>
            <person name="Susuki M."/>
            <person name="Suzuki K.-i.T."/>
            <person name="Hayashi T."/>
            <person name="Toyoda A."/>
            <person name="Oliveira C."/>
            <person name="Osipova E."/>
            <person name="Leigh N.D."/>
            <person name="Simon A."/>
            <person name="Yun M.H."/>
        </authorList>
    </citation>
    <scope>NUCLEOTIDE SEQUENCE</scope>
    <source>
        <strain evidence="2">20211129_DDA</strain>
        <tissue evidence="2">Liver</tissue>
    </source>
</reference>
<dbReference type="EMBL" id="JANPWB010000002">
    <property type="protein sequence ID" value="KAJ1211776.1"/>
    <property type="molecule type" value="Genomic_DNA"/>
</dbReference>
<dbReference type="Proteomes" id="UP001066276">
    <property type="component" value="Chromosome 1_2"/>
</dbReference>
<feature type="chain" id="PRO_5044023661" evidence="1">
    <location>
        <begin position="20"/>
        <end position="176"/>
    </location>
</feature>
<keyword evidence="1" id="KW-0732">Signal</keyword>
<proteinExistence type="predicted"/>
<name>A0AAV7WFK2_PLEWA</name>
<accession>A0AAV7WFK2</accession>
<evidence type="ECO:0000313" key="3">
    <source>
        <dbReference type="Proteomes" id="UP001066276"/>
    </source>
</evidence>